<evidence type="ECO:0000259" key="6">
    <source>
        <dbReference type="PROSITE" id="PS50850"/>
    </source>
</evidence>
<feature type="transmembrane region" description="Helical" evidence="5">
    <location>
        <begin position="216"/>
        <end position="235"/>
    </location>
</feature>
<keyword evidence="3 5" id="KW-1133">Transmembrane helix</keyword>
<dbReference type="PANTHER" id="PTHR23501">
    <property type="entry name" value="MAJOR FACILITATOR SUPERFAMILY"/>
    <property type="match status" value="1"/>
</dbReference>
<dbReference type="InterPro" id="IPR011701">
    <property type="entry name" value="MFS"/>
</dbReference>
<dbReference type="InterPro" id="IPR036259">
    <property type="entry name" value="MFS_trans_sf"/>
</dbReference>
<feature type="transmembrane region" description="Helical" evidence="5">
    <location>
        <begin position="148"/>
        <end position="171"/>
    </location>
</feature>
<evidence type="ECO:0000313" key="7">
    <source>
        <dbReference type="EMBL" id="ROR89544.1"/>
    </source>
</evidence>
<proteinExistence type="predicted"/>
<sequence>MVTSTTSSGSPTGRRDGILSPTYLAMTVGMFGLIAFAAFEAMAVTTVMPSVARDLDGFDLYALSFAAPLASGVVGMVGAGTWSDRVGPRGPLLFAMALFSLGLLVCGTAPTMEVLIAGRVVQGLGGGALVVGVYVVVGLVYPSVLQPAIFASFAAAWVLPSLFGPGLAALVAGAVGWRWVFTGTIGMVLLALVLIAPTLRRLVAHPEGTATSASRLGWACVAAVAVLALELLGSAGALARVGALGALLVVLVALARLLPVGTLTGRRGLPAVVATRGLLAASFFSAEAYLVYVLQDRWSLSVGQAGVALTIVGVVWAVASQGQSRLGDRITHERAMRWGAAVVLVGLLALVVTVALRAGGSDLPAVLPIAAYVLAGAGMGFAYPRTSVAMLAESTDRDRGLNTSALSVADSLGAALALSVSGVAFAAAQSGGRDPFVVVYALAGVIGVLGASAAVRTRS</sequence>
<evidence type="ECO:0000256" key="4">
    <source>
        <dbReference type="ARBA" id="ARBA00023136"/>
    </source>
</evidence>
<dbReference type="Pfam" id="PF07690">
    <property type="entry name" value="MFS_1"/>
    <property type="match status" value="1"/>
</dbReference>
<feature type="transmembrane region" description="Helical" evidence="5">
    <location>
        <begin position="298"/>
        <end position="318"/>
    </location>
</feature>
<feature type="transmembrane region" description="Helical" evidence="5">
    <location>
        <begin position="23"/>
        <end position="48"/>
    </location>
</feature>
<keyword evidence="2 5" id="KW-0812">Transmembrane</keyword>
<gene>
    <name evidence="7" type="ORF">EDD33_0370</name>
</gene>
<protein>
    <submittedName>
        <fullName evidence="7">Putative MFS family arabinose efflux permease</fullName>
    </submittedName>
</protein>
<evidence type="ECO:0000256" key="2">
    <source>
        <dbReference type="ARBA" id="ARBA00022692"/>
    </source>
</evidence>
<dbReference type="PANTHER" id="PTHR23501:SF154">
    <property type="entry name" value="MULTIDRUG-EFFLUX TRANSPORTER RV1634-RELATED"/>
    <property type="match status" value="1"/>
</dbReference>
<keyword evidence="4 5" id="KW-0472">Membrane</keyword>
<dbReference type="Gene3D" id="1.20.1720.10">
    <property type="entry name" value="Multidrug resistance protein D"/>
    <property type="match status" value="1"/>
</dbReference>
<comment type="subcellular location">
    <subcellularLocation>
        <location evidence="1">Cell membrane</location>
        <topology evidence="1">Multi-pass membrane protein</topology>
    </subcellularLocation>
</comment>
<dbReference type="Proteomes" id="UP000281738">
    <property type="component" value="Unassembled WGS sequence"/>
</dbReference>
<evidence type="ECO:0000256" key="5">
    <source>
        <dbReference type="SAM" id="Phobius"/>
    </source>
</evidence>
<evidence type="ECO:0000313" key="8">
    <source>
        <dbReference type="Proteomes" id="UP000281738"/>
    </source>
</evidence>
<dbReference type="Gene3D" id="1.20.1250.20">
    <property type="entry name" value="MFS general substrate transporter like domains"/>
    <property type="match status" value="1"/>
</dbReference>
<feature type="transmembrane region" description="Helical" evidence="5">
    <location>
        <begin position="437"/>
        <end position="455"/>
    </location>
</feature>
<accession>A0A3N2CQF5</accession>
<feature type="transmembrane region" description="Helical" evidence="5">
    <location>
        <begin position="338"/>
        <end position="359"/>
    </location>
</feature>
<evidence type="ECO:0000256" key="3">
    <source>
        <dbReference type="ARBA" id="ARBA00022989"/>
    </source>
</evidence>
<dbReference type="InterPro" id="IPR020846">
    <property type="entry name" value="MFS_dom"/>
</dbReference>
<feature type="transmembrane region" description="Helical" evidence="5">
    <location>
        <begin position="92"/>
        <end position="112"/>
    </location>
</feature>
<evidence type="ECO:0000256" key="1">
    <source>
        <dbReference type="ARBA" id="ARBA00004651"/>
    </source>
</evidence>
<comment type="caution">
    <text evidence="7">The sequence shown here is derived from an EMBL/GenBank/DDBJ whole genome shotgun (WGS) entry which is preliminary data.</text>
</comment>
<keyword evidence="8" id="KW-1185">Reference proteome</keyword>
<dbReference type="PROSITE" id="PS50850">
    <property type="entry name" value="MFS"/>
    <property type="match status" value="1"/>
</dbReference>
<feature type="transmembrane region" description="Helical" evidence="5">
    <location>
        <begin position="271"/>
        <end position="292"/>
    </location>
</feature>
<dbReference type="AlphaFoldDB" id="A0A3N2CQF5"/>
<name>A0A3N2CQF5_9ACTN</name>
<feature type="domain" description="Major facilitator superfamily (MFS) profile" evidence="6">
    <location>
        <begin position="24"/>
        <end position="459"/>
    </location>
</feature>
<feature type="transmembrane region" description="Helical" evidence="5">
    <location>
        <begin position="404"/>
        <end position="425"/>
    </location>
</feature>
<feature type="transmembrane region" description="Helical" evidence="5">
    <location>
        <begin position="365"/>
        <end position="383"/>
    </location>
</feature>
<dbReference type="EMBL" id="RKHO01000001">
    <property type="protein sequence ID" value="ROR89544.1"/>
    <property type="molecule type" value="Genomic_DNA"/>
</dbReference>
<feature type="transmembrane region" description="Helical" evidence="5">
    <location>
        <begin position="241"/>
        <end position="259"/>
    </location>
</feature>
<dbReference type="GO" id="GO:0005886">
    <property type="term" value="C:plasma membrane"/>
    <property type="evidence" value="ECO:0007669"/>
    <property type="project" value="UniProtKB-SubCell"/>
</dbReference>
<dbReference type="GO" id="GO:0022857">
    <property type="term" value="F:transmembrane transporter activity"/>
    <property type="evidence" value="ECO:0007669"/>
    <property type="project" value="InterPro"/>
</dbReference>
<organism evidence="7 8">
    <name type="scientific">Nocardioides aurantiacus</name>
    <dbReference type="NCBI Taxonomy" id="86796"/>
    <lineage>
        <taxon>Bacteria</taxon>
        <taxon>Bacillati</taxon>
        <taxon>Actinomycetota</taxon>
        <taxon>Actinomycetes</taxon>
        <taxon>Propionibacteriales</taxon>
        <taxon>Nocardioidaceae</taxon>
        <taxon>Nocardioides</taxon>
    </lineage>
</organism>
<reference evidence="7 8" key="1">
    <citation type="submission" date="2018-11" db="EMBL/GenBank/DDBJ databases">
        <title>Sequencing the genomes of 1000 actinobacteria strains.</title>
        <authorList>
            <person name="Klenk H.-P."/>
        </authorList>
    </citation>
    <scope>NUCLEOTIDE SEQUENCE [LARGE SCALE GENOMIC DNA]</scope>
    <source>
        <strain evidence="7 8">DSM 12652</strain>
    </source>
</reference>
<feature type="transmembrane region" description="Helical" evidence="5">
    <location>
        <begin position="177"/>
        <end position="196"/>
    </location>
</feature>
<dbReference type="SUPFAM" id="SSF103473">
    <property type="entry name" value="MFS general substrate transporter"/>
    <property type="match status" value="1"/>
</dbReference>
<feature type="transmembrane region" description="Helical" evidence="5">
    <location>
        <begin position="60"/>
        <end position="80"/>
    </location>
</feature>
<feature type="transmembrane region" description="Helical" evidence="5">
    <location>
        <begin position="124"/>
        <end position="141"/>
    </location>
</feature>